<dbReference type="OrthoDB" id="8904808at2"/>
<evidence type="ECO:0000256" key="2">
    <source>
        <dbReference type="SAM" id="Phobius"/>
    </source>
</evidence>
<evidence type="ECO:0000256" key="1">
    <source>
        <dbReference type="SAM" id="MobiDB-lite"/>
    </source>
</evidence>
<dbReference type="AlphaFoldDB" id="A0A543HZV1"/>
<feature type="transmembrane region" description="Helical" evidence="2">
    <location>
        <begin position="71"/>
        <end position="88"/>
    </location>
</feature>
<proteinExistence type="predicted"/>
<comment type="caution">
    <text evidence="3">The sequence shown here is derived from an EMBL/GenBank/DDBJ whole genome shotgun (WGS) entry which is preliminary data.</text>
</comment>
<dbReference type="EMBL" id="VFPM01000001">
    <property type="protein sequence ID" value="TQM63871.1"/>
    <property type="molecule type" value="Genomic_DNA"/>
</dbReference>
<sequence>MSRQSIIQVLLIAGVLAVAWRLLAGSGQRTQALRRLGLLLLLALVVYSIIDPSKTWTGLARALGVGRGADLILYGLAIAFFGFVVTTYKRFRAMETRYTRLARRIALDESEPPAVHRSRADTGSPAAPGTRTDSGSHGDAAAPSEAWPRSARPTQHEVSDAD</sequence>
<evidence type="ECO:0000313" key="4">
    <source>
        <dbReference type="Proteomes" id="UP000316747"/>
    </source>
</evidence>
<dbReference type="RefSeq" id="WP_141841592.1">
    <property type="nucleotide sequence ID" value="NZ_VFPM01000001.1"/>
</dbReference>
<keyword evidence="2" id="KW-1133">Transmembrane helix</keyword>
<name>A0A543HZV1_9MICO</name>
<evidence type="ECO:0000313" key="3">
    <source>
        <dbReference type="EMBL" id="TQM63871.1"/>
    </source>
</evidence>
<feature type="region of interest" description="Disordered" evidence="1">
    <location>
        <begin position="111"/>
        <end position="162"/>
    </location>
</feature>
<feature type="transmembrane region" description="Helical" evidence="2">
    <location>
        <begin position="36"/>
        <end position="51"/>
    </location>
</feature>
<evidence type="ECO:0008006" key="5">
    <source>
        <dbReference type="Google" id="ProtNLM"/>
    </source>
</evidence>
<keyword evidence="2" id="KW-0812">Transmembrane</keyword>
<accession>A0A543HZV1</accession>
<keyword evidence="4" id="KW-1185">Reference proteome</keyword>
<organism evidence="3 4">
    <name type="scientific">Humibacillus xanthopallidus</name>
    <dbReference type="NCBI Taxonomy" id="412689"/>
    <lineage>
        <taxon>Bacteria</taxon>
        <taxon>Bacillati</taxon>
        <taxon>Actinomycetota</taxon>
        <taxon>Actinomycetes</taxon>
        <taxon>Micrococcales</taxon>
        <taxon>Intrasporangiaceae</taxon>
        <taxon>Humibacillus</taxon>
    </lineage>
</organism>
<feature type="transmembrane region" description="Helical" evidence="2">
    <location>
        <begin position="6"/>
        <end position="24"/>
    </location>
</feature>
<dbReference type="InterPro" id="IPR019277">
    <property type="entry name" value="DUF2304"/>
</dbReference>
<dbReference type="Proteomes" id="UP000316747">
    <property type="component" value="Unassembled WGS sequence"/>
</dbReference>
<dbReference type="Pfam" id="PF10066">
    <property type="entry name" value="DUF2304"/>
    <property type="match status" value="1"/>
</dbReference>
<protein>
    <recommendedName>
        <fullName evidence="5">DUF2304 domain-containing protein</fullName>
    </recommendedName>
</protein>
<keyword evidence="2" id="KW-0472">Membrane</keyword>
<reference evidence="3 4" key="1">
    <citation type="submission" date="2019-06" db="EMBL/GenBank/DDBJ databases">
        <title>Genome sequencing of plant associated microbes to promote plant fitness in Sorghum bicolor and Oryza sativa.</title>
        <authorList>
            <person name="Coleman-Derr D."/>
        </authorList>
    </citation>
    <scope>NUCLEOTIDE SEQUENCE [LARGE SCALE GENOMIC DNA]</scope>
    <source>
        <strain evidence="3 4">KV-663</strain>
    </source>
</reference>
<gene>
    <name evidence="3" type="ORF">FBY41_0225</name>
</gene>